<name>A0A1E7XY91_BIFAD</name>
<dbReference type="EMBL" id="MAXD01000011">
    <property type="protein sequence ID" value="OFA33801.1"/>
    <property type="molecule type" value="Genomic_DNA"/>
</dbReference>
<protein>
    <submittedName>
        <fullName evidence="1">Uncharacterized protein</fullName>
    </submittedName>
</protein>
<accession>A0A1E7XY91</accession>
<organism evidence="1 2">
    <name type="scientific">Bifidobacterium adolescentis</name>
    <dbReference type="NCBI Taxonomy" id="1680"/>
    <lineage>
        <taxon>Bacteria</taxon>
        <taxon>Bacillati</taxon>
        <taxon>Actinomycetota</taxon>
        <taxon>Actinomycetes</taxon>
        <taxon>Bifidobacteriales</taxon>
        <taxon>Bifidobacteriaceae</taxon>
        <taxon>Bifidobacterium</taxon>
    </lineage>
</organism>
<reference evidence="1 2" key="1">
    <citation type="submission" date="2016-07" db="EMBL/GenBank/DDBJ databases">
        <title>Draft Genome Sequence of Bifidobacterium adolescentis strain Km 4.</title>
        <authorList>
            <person name="Danilenko V.N."/>
        </authorList>
    </citation>
    <scope>NUCLEOTIDE SEQUENCE [LARGE SCALE GENOMIC DNA]</scope>
    <source>
        <strain evidence="1 2">Km 4</strain>
    </source>
</reference>
<evidence type="ECO:0000313" key="1">
    <source>
        <dbReference type="EMBL" id="OFA33801.1"/>
    </source>
</evidence>
<sequence>MMELTIYAFRMDGEGEGPAPFHGYRYRTELDDDRTRAVVRLMEAMDDTYELIDGPCHRYETTGETEDILRPLLEAAGITPDFGLLPGLTRRSEIVVELVD</sequence>
<proteinExistence type="predicted"/>
<dbReference type="RefSeq" id="WP_070122944.1">
    <property type="nucleotide sequence ID" value="NZ_MAXD01000011.1"/>
</dbReference>
<evidence type="ECO:0000313" key="2">
    <source>
        <dbReference type="Proteomes" id="UP000175684"/>
    </source>
</evidence>
<dbReference type="AlphaFoldDB" id="A0A1E7XY91"/>
<dbReference type="Proteomes" id="UP000175684">
    <property type="component" value="Unassembled WGS sequence"/>
</dbReference>
<gene>
    <name evidence="1" type="ORF">BBK15_09160</name>
</gene>
<comment type="caution">
    <text evidence="1">The sequence shown here is derived from an EMBL/GenBank/DDBJ whole genome shotgun (WGS) entry which is preliminary data.</text>
</comment>